<dbReference type="EMBL" id="AMZH03006983">
    <property type="protein sequence ID" value="RRT62439.1"/>
    <property type="molecule type" value="Genomic_DNA"/>
</dbReference>
<dbReference type="InterPro" id="IPR037256">
    <property type="entry name" value="ASC_dom_sf"/>
</dbReference>
<evidence type="ECO:0000313" key="2">
    <source>
        <dbReference type="EMBL" id="RRT62439.1"/>
    </source>
</evidence>
<reference evidence="2 3" key="1">
    <citation type="journal article" date="2014" name="Agronomy (Basel)">
        <title>A Draft Genome Sequence for Ensete ventricosum, the Drought-Tolerant Tree Against Hunger.</title>
        <authorList>
            <person name="Harrison J."/>
            <person name="Moore K.A."/>
            <person name="Paszkiewicz K."/>
            <person name="Jones T."/>
            <person name="Grant M."/>
            <person name="Ambacheew D."/>
            <person name="Muzemil S."/>
            <person name="Studholme D.J."/>
        </authorList>
    </citation>
    <scope>NUCLEOTIDE SEQUENCE [LARGE SCALE GENOMIC DNA]</scope>
</reference>
<dbReference type="Proteomes" id="UP000287651">
    <property type="component" value="Unassembled WGS sequence"/>
</dbReference>
<dbReference type="SUPFAM" id="SSF160219">
    <property type="entry name" value="AMPKBI-like"/>
    <property type="match status" value="1"/>
</dbReference>
<organism evidence="2 3">
    <name type="scientific">Ensete ventricosum</name>
    <name type="common">Abyssinian banana</name>
    <name type="synonym">Musa ensete</name>
    <dbReference type="NCBI Taxonomy" id="4639"/>
    <lineage>
        <taxon>Eukaryota</taxon>
        <taxon>Viridiplantae</taxon>
        <taxon>Streptophyta</taxon>
        <taxon>Embryophyta</taxon>
        <taxon>Tracheophyta</taxon>
        <taxon>Spermatophyta</taxon>
        <taxon>Magnoliopsida</taxon>
        <taxon>Liliopsida</taxon>
        <taxon>Zingiberales</taxon>
        <taxon>Musaceae</taxon>
        <taxon>Ensete</taxon>
    </lineage>
</organism>
<dbReference type="PANTHER" id="PTHR46316:SF9">
    <property type="entry name" value="SNF1-RELATED PROTEIN KINASE REGULATORY SUBUNIT BETA-1"/>
    <property type="match status" value="1"/>
</dbReference>
<dbReference type="AlphaFoldDB" id="A0A426ZEP8"/>
<comment type="similarity">
    <text evidence="1">Belongs to the 5'-AMP-activated protein kinase beta subunit family.</text>
</comment>
<dbReference type="SMART" id="SM01010">
    <property type="entry name" value="AMPKBI"/>
    <property type="match status" value="1"/>
</dbReference>
<name>A0A426ZEP8_ENSVE</name>
<accession>A0A426ZEP8</accession>
<dbReference type="Gene3D" id="6.20.250.60">
    <property type="match status" value="1"/>
</dbReference>
<dbReference type="GO" id="GO:0005737">
    <property type="term" value="C:cytoplasm"/>
    <property type="evidence" value="ECO:0007669"/>
    <property type="project" value="UniProtKB-ARBA"/>
</dbReference>
<comment type="caution">
    <text evidence="2">The sequence shown here is derived from an EMBL/GenBank/DDBJ whole genome shotgun (WGS) entry which is preliminary data.</text>
</comment>
<dbReference type="InterPro" id="IPR043554">
    <property type="entry name" value="KINB"/>
</dbReference>
<dbReference type="Pfam" id="PF04739">
    <property type="entry name" value="AMPKBI"/>
    <property type="match status" value="1"/>
</dbReference>
<sequence length="88" mass="10085">MIQRTWRFWSLTDEDFAKEPPLVPSQLHLTVLGMHNADDEAPPKPPHVVLNHLFIEKGSSSQSMVALGLSNRFQSKYVTVVLYKPVRR</sequence>
<protein>
    <submittedName>
        <fullName evidence="2">Uncharacterized protein</fullName>
    </submittedName>
</protein>
<evidence type="ECO:0000313" key="3">
    <source>
        <dbReference type="Proteomes" id="UP000287651"/>
    </source>
</evidence>
<dbReference type="InterPro" id="IPR006828">
    <property type="entry name" value="ASC_dom"/>
</dbReference>
<dbReference type="PANTHER" id="PTHR46316">
    <property type="entry name" value="SNF1-RELATED PROTEIN KINASE REGULATORY SUBUNIT BETA-1"/>
    <property type="match status" value="1"/>
</dbReference>
<proteinExistence type="inferred from homology"/>
<evidence type="ECO:0000256" key="1">
    <source>
        <dbReference type="ARBA" id="ARBA00010926"/>
    </source>
</evidence>
<gene>
    <name evidence="2" type="ORF">B296_00019715</name>
</gene>